<proteinExistence type="inferred from homology"/>
<dbReference type="Proteomes" id="UP000278632">
    <property type="component" value="Unassembled WGS sequence"/>
</dbReference>
<accession>A0A3N0BEK2</accession>
<comment type="caution">
    <text evidence="4">The sequence shown here is derived from an EMBL/GenBank/DDBJ whole genome shotgun (WGS) entry which is preliminary data.</text>
</comment>
<dbReference type="Gene3D" id="3.40.109.10">
    <property type="entry name" value="NADH Oxidase"/>
    <property type="match status" value="1"/>
</dbReference>
<dbReference type="InterPro" id="IPR023312">
    <property type="entry name" value="Put_nitroreductase_C_bac"/>
</dbReference>
<dbReference type="AlphaFoldDB" id="A0A3N0BEK2"/>
<protein>
    <submittedName>
        <fullName evidence="4">Nitroreductase</fullName>
    </submittedName>
</protein>
<keyword evidence="5" id="KW-1185">Reference proteome</keyword>
<evidence type="ECO:0000256" key="2">
    <source>
        <dbReference type="ARBA" id="ARBA00023002"/>
    </source>
</evidence>
<dbReference type="OrthoDB" id="9804207at2"/>
<comment type="similarity">
    <text evidence="1">Belongs to the nitroreductase family.</text>
</comment>
<dbReference type="SUPFAM" id="SSF55469">
    <property type="entry name" value="FMN-dependent nitroreductase-like"/>
    <property type="match status" value="1"/>
</dbReference>
<dbReference type="PANTHER" id="PTHR43673">
    <property type="entry name" value="NAD(P)H NITROREDUCTASE YDGI-RELATED"/>
    <property type="match status" value="1"/>
</dbReference>
<dbReference type="PANTHER" id="PTHR43673:SF10">
    <property type="entry name" value="NADH DEHYDROGENASE_NAD(P)H NITROREDUCTASE XCC3605-RELATED"/>
    <property type="match status" value="1"/>
</dbReference>
<evidence type="ECO:0000259" key="3">
    <source>
        <dbReference type="Pfam" id="PF00881"/>
    </source>
</evidence>
<evidence type="ECO:0000313" key="5">
    <source>
        <dbReference type="Proteomes" id="UP000278632"/>
    </source>
</evidence>
<dbReference type="InterPro" id="IPR000415">
    <property type="entry name" value="Nitroreductase-like"/>
</dbReference>
<name>A0A3N0BEK2_9ACTN</name>
<organism evidence="4 5">
    <name type="scientific">Paraeggerthella hongkongensis</name>
    <dbReference type="NCBI Taxonomy" id="230658"/>
    <lineage>
        <taxon>Bacteria</taxon>
        <taxon>Bacillati</taxon>
        <taxon>Actinomycetota</taxon>
        <taxon>Coriobacteriia</taxon>
        <taxon>Eggerthellales</taxon>
        <taxon>Eggerthellaceae</taxon>
        <taxon>Paraeggerthella</taxon>
    </lineage>
</organism>
<dbReference type="InterPro" id="IPR029479">
    <property type="entry name" value="Nitroreductase"/>
</dbReference>
<evidence type="ECO:0000256" key="1">
    <source>
        <dbReference type="ARBA" id="ARBA00007118"/>
    </source>
</evidence>
<evidence type="ECO:0000313" key="4">
    <source>
        <dbReference type="EMBL" id="RNL46100.1"/>
    </source>
</evidence>
<reference evidence="5" key="1">
    <citation type="submission" date="2018-05" db="EMBL/GenBank/DDBJ databases">
        <title>Genome Sequencing of selected type strains of the family Eggerthellaceae.</title>
        <authorList>
            <person name="Danylec N."/>
            <person name="Stoll D.A."/>
            <person name="Doetsch A."/>
            <person name="Huch M."/>
        </authorList>
    </citation>
    <scope>NUCLEOTIDE SEQUENCE [LARGE SCALE GENOMIC DNA]</scope>
    <source>
        <strain evidence="5">DSM 16106</strain>
    </source>
</reference>
<dbReference type="Pfam" id="PF00881">
    <property type="entry name" value="Nitroreductase"/>
    <property type="match status" value="1"/>
</dbReference>
<keyword evidence="2" id="KW-0560">Oxidoreductase</keyword>
<dbReference type="EMBL" id="QICD01000006">
    <property type="protein sequence ID" value="RNL46100.1"/>
    <property type="molecule type" value="Genomic_DNA"/>
</dbReference>
<dbReference type="CDD" id="cd02062">
    <property type="entry name" value="Nitro_FMN_reductase"/>
    <property type="match status" value="1"/>
</dbReference>
<gene>
    <name evidence="4" type="ORF">DMP08_05090</name>
</gene>
<dbReference type="Gene3D" id="2.20.180.10">
    <property type="entry name" value="putative fmn-dependent nitroreductase like domains"/>
    <property type="match status" value="1"/>
</dbReference>
<dbReference type="GO" id="GO:0016491">
    <property type="term" value="F:oxidoreductase activity"/>
    <property type="evidence" value="ECO:0007669"/>
    <property type="project" value="UniProtKB-KW"/>
</dbReference>
<feature type="domain" description="Nitroreductase" evidence="3">
    <location>
        <begin position="96"/>
        <end position="152"/>
    </location>
</feature>
<sequence length="191" mass="21024">MHDLVKACRSYRRFDEATRIERSTLVSWIDAVRLVASSGNAQPLRYALVTDELACEKVFSCCAWAKALPDWPGPEPGERPSAYIVILSDCDRTLADVFTAWDEGIAAQTIMLQAVEAGYGGCILGSFKRRSLTQALGIDEDRFKPDLVLALGKPAEKVVVSTISANGATEYWRDEASVHHVPKRPLSDVLL</sequence>